<reference evidence="2" key="3">
    <citation type="submission" date="2024-02" db="UniProtKB">
        <authorList>
            <consortium name="WormBaseParasite"/>
        </authorList>
    </citation>
    <scope>IDENTIFICATION</scope>
    <source>
        <strain evidence="2">pt0022</strain>
    </source>
</reference>
<evidence type="ECO:0000313" key="2">
    <source>
        <dbReference type="WBParaSite" id="mrna-Wban_08676"/>
    </source>
</evidence>
<evidence type="ECO:0000313" key="1">
    <source>
        <dbReference type="Proteomes" id="UP000093561"/>
    </source>
</evidence>
<dbReference type="Proteomes" id="UP000093561">
    <property type="component" value="Unassembled WGS sequence"/>
</dbReference>
<reference evidence="1" key="1">
    <citation type="submission" date="2015-03" db="EMBL/GenBank/DDBJ databases">
        <title>Wuchereria bancrofti Genome Sequencing Papua New Guinea Strain.</title>
        <authorList>
            <person name="Small S.T."/>
            <person name="Serre D."/>
            <person name="Zimmerman P.A."/>
        </authorList>
    </citation>
    <scope>NUCLEOTIDE SEQUENCE [LARGE SCALE GENOMIC DNA]</scope>
    <source>
        <strain evidence="1">pt0022</strain>
    </source>
</reference>
<protein>
    <submittedName>
        <fullName evidence="2">Uncharacterized protein</fullName>
    </submittedName>
</protein>
<dbReference type="WBParaSite" id="mrna-Wban_08676">
    <property type="protein sequence ID" value="mrna-Wban_08676"/>
    <property type="gene ID" value="Wban_08676"/>
</dbReference>
<dbReference type="AlphaFoldDB" id="A0AAF5RX10"/>
<sequence>MVVTMTLHIATLSILMIETWNYEKREREKNEREQE</sequence>
<name>A0AAF5RX10_WUCBA</name>
<reference evidence="1" key="2">
    <citation type="journal article" date="2016" name="Mol. Ecol.">
        <title>Population genomics of the filarial nematode parasite Wuchereria bancrofti from mosquitoes.</title>
        <authorList>
            <person name="Small S.T."/>
            <person name="Reimer L.J."/>
            <person name="Tisch D.J."/>
            <person name="King C.L."/>
            <person name="Christensen B.M."/>
            <person name="Siba P.M."/>
            <person name="Kazura J.W."/>
            <person name="Serre D."/>
            <person name="Zimmerman P.A."/>
        </authorList>
    </citation>
    <scope>NUCLEOTIDE SEQUENCE</scope>
    <source>
        <strain evidence="1">pt0022</strain>
    </source>
</reference>
<organism evidence="1 2">
    <name type="scientific">Wuchereria bancrofti</name>
    <dbReference type="NCBI Taxonomy" id="6293"/>
    <lineage>
        <taxon>Eukaryota</taxon>
        <taxon>Metazoa</taxon>
        <taxon>Ecdysozoa</taxon>
        <taxon>Nematoda</taxon>
        <taxon>Chromadorea</taxon>
        <taxon>Rhabditida</taxon>
        <taxon>Spirurina</taxon>
        <taxon>Spiruromorpha</taxon>
        <taxon>Filarioidea</taxon>
        <taxon>Onchocercidae</taxon>
        <taxon>Wuchereria</taxon>
    </lineage>
</organism>
<accession>A0AAF5RX10</accession>
<proteinExistence type="predicted"/>